<keyword evidence="5 6" id="KW-0472">Membrane</keyword>
<keyword evidence="9" id="KW-1185">Reference proteome</keyword>
<gene>
    <name evidence="8" type="ORF">ACFQ4O_04050</name>
</gene>
<dbReference type="InterPro" id="IPR036259">
    <property type="entry name" value="MFS_trans_sf"/>
</dbReference>
<comment type="subcellular location">
    <subcellularLocation>
        <location evidence="1">Cell membrane</location>
        <topology evidence="1">Multi-pass membrane protein</topology>
    </subcellularLocation>
</comment>
<feature type="transmembrane region" description="Helical" evidence="6">
    <location>
        <begin position="96"/>
        <end position="119"/>
    </location>
</feature>
<dbReference type="Proteomes" id="UP001597171">
    <property type="component" value="Unassembled WGS sequence"/>
</dbReference>
<evidence type="ECO:0000256" key="1">
    <source>
        <dbReference type="ARBA" id="ARBA00004651"/>
    </source>
</evidence>
<feature type="transmembrane region" description="Helical" evidence="6">
    <location>
        <begin position="71"/>
        <end position="89"/>
    </location>
</feature>
<dbReference type="InterPro" id="IPR001958">
    <property type="entry name" value="Tet-R_TetA/multi-R_MdtG-like"/>
</dbReference>
<feature type="transmembrane region" description="Helical" evidence="6">
    <location>
        <begin position="183"/>
        <end position="205"/>
    </location>
</feature>
<name>A0ABW3Z4P9_9HYPH</name>
<dbReference type="PROSITE" id="PS50850">
    <property type="entry name" value="MFS"/>
    <property type="match status" value="1"/>
</dbReference>
<feature type="transmembrane region" description="Helical" evidence="6">
    <location>
        <begin position="228"/>
        <end position="250"/>
    </location>
</feature>
<feature type="domain" description="Major facilitator superfamily (MFS) profile" evidence="7">
    <location>
        <begin position="31"/>
        <end position="408"/>
    </location>
</feature>
<dbReference type="Pfam" id="PF07690">
    <property type="entry name" value="MFS_1"/>
    <property type="match status" value="1"/>
</dbReference>
<feature type="transmembrane region" description="Helical" evidence="6">
    <location>
        <begin position="289"/>
        <end position="308"/>
    </location>
</feature>
<organism evidence="8 9">
    <name type="scientific">Methylopila musalis</name>
    <dbReference type="NCBI Taxonomy" id="1134781"/>
    <lineage>
        <taxon>Bacteria</taxon>
        <taxon>Pseudomonadati</taxon>
        <taxon>Pseudomonadota</taxon>
        <taxon>Alphaproteobacteria</taxon>
        <taxon>Hyphomicrobiales</taxon>
        <taxon>Methylopilaceae</taxon>
        <taxon>Methylopila</taxon>
    </lineage>
</organism>
<dbReference type="InterPro" id="IPR020846">
    <property type="entry name" value="MFS_dom"/>
</dbReference>
<feature type="transmembrane region" description="Helical" evidence="6">
    <location>
        <begin position="356"/>
        <end position="377"/>
    </location>
</feature>
<dbReference type="Gene3D" id="1.20.1250.20">
    <property type="entry name" value="MFS general substrate transporter like domains"/>
    <property type="match status" value="2"/>
</dbReference>
<evidence type="ECO:0000313" key="8">
    <source>
        <dbReference type="EMBL" id="MFD1331162.1"/>
    </source>
</evidence>
<feature type="transmembrane region" description="Helical" evidence="6">
    <location>
        <begin position="314"/>
        <end position="335"/>
    </location>
</feature>
<feature type="transmembrane region" description="Helical" evidence="6">
    <location>
        <begin position="125"/>
        <end position="147"/>
    </location>
</feature>
<dbReference type="RefSeq" id="WP_378774366.1">
    <property type="nucleotide sequence ID" value="NZ_JBHTMX010000016.1"/>
</dbReference>
<keyword evidence="3 6" id="KW-0812">Transmembrane</keyword>
<dbReference type="PANTHER" id="PTHR43124:SF3">
    <property type="entry name" value="CHLORAMPHENICOL EFFLUX PUMP RV0191"/>
    <property type="match status" value="1"/>
</dbReference>
<evidence type="ECO:0000313" key="9">
    <source>
        <dbReference type="Proteomes" id="UP001597171"/>
    </source>
</evidence>
<keyword evidence="4 6" id="KW-1133">Transmembrane helix</keyword>
<dbReference type="InterPro" id="IPR011701">
    <property type="entry name" value="MFS"/>
</dbReference>
<sequence>MTSATADAGFSTNSPQQLEAPVAAPYGAAAGQIALAIGGLAIGTGEFAAMGVLPEVARDVGVTIPEAGHLISAYALGVVVGAPLLAIALSSAPRRGLLIGLMLFFTLGNLASALAPGYLTANLGRFVAGLPHGAYFGVASLVAASLVPPNRRAQAVGNVLLGLSVANVVGVPLATWLGQTFGWRATFVAVAALGLLTALAVRLCLPRIAAPMGASPAQELTAFLKPQVWLTLGVAAIGFGGMFSVYSYLAPTLTEVTGLASGAVPLMLAILGCGMIAGNIAGGYFADRALKATILGTLIWNAIALAAFSVTSSWVWLAAPNLFLIGGCLAIGPALQTRLMDVAADAQTLAAALNHSAFNLANALGAWLGGLVLLLGYGWTAPAWVGVALALGGVVVALASFALERRDAAHHAAPR</sequence>
<evidence type="ECO:0000256" key="4">
    <source>
        <dbReference type="ARBA" id="ARBA00022989"/>
    </source>
</evidence>
<dbReference type="SUPFAM" id="SSF103473">
    <property type="entry name" value="MFS general substrate transporter"/>
    <property type="match status" value="1"/>
</dbReference>
<dbReference type="PANTHER" id="PTHR43124">
    <property type="entry name" value="PURINE EFFLUX PUMP PBUE"/>
    <property type="match status" value="1"/>
</dbReference>
<evidence type="ECO:0000259" key="7">
    <source>
        <dbReference type="PROSITE" id="PS50850"/>
    </source>
</evidence>
<dbReference type="EMBL" id="JBHTMX010000016">
    <property type="protein sequence ID" value="MFD1331162.1"/>
    <property type="molecule type" value="Genomic_DNA"/>
</dbReference>
<evidence type="ECO:0000256" key="6">
    <source>
        <dbReference type="SAM" id="Phobius"/>
    </source>
</evidence>
<dbReference type="InterPro" id="IPR050189">
    <property type="entry name" value="MFS_Efflux_Transporters"/>
</dbReference>
<dbReference type="PRINTS" id="PR01035">
    <property type="entry name" value="TCRTETA"/>
</dbReference>
<accession>A0ABW3Z4P9</accession>
<evidence type="ECO:0000256" key="5">
    <source>
        <dbReference type="ARBA" id="ARBA00023136"/>
    </source>
</evidence>
<keyword evidence="2" id="KW-1003">Cell membrane</keyword>
<feature type="transmembrane region" description="Helical" evidence="6">
    <location>
        <begin position="256"/>
        <end position="277"/>
    </location>
</feature>
<protein>
    <submittedName>
        <fullName evidence="8">MFS transporter</fullName>
    </submittedName>
</protein>
<reference evidence="9" key="1">
    <citation type="journal article" date="2019" name="Int. J. Syst. Evol. Microbiol.">
        <title>The Global Catalogue of Microorganisms (GCM) 10K type strain sequencing project: providing services to taxonomists for standard genome sequencing and annotation.</title>
        <authorList>
            <consortium name="The Broad Institute Genomics Platform"/>
            <consortium name="The Broad Institute Genome Sequencing Center for Infectious Disease"/>
            <person name="Wu L."/>
            <person name="Ma J."/>
        </authorList>
    </citation>
    <scope>NUCLEOTIDE SEQUENCE [LARGE SCALE GENOMIC DNA]</scope>
    <source>
        <strain evidence="9">CCUG 61696</strain>
    </source>
</reference>
<evidence type="ECO:0000256" key="2">
    <source>
        <dbReference type="ARBA" id="ARBA00022475"/>
    </source>
</evidence>
<feature type="transmembrane region" description="Helical" evidence="6">
    <location>
        <begin position="159"/>
        <end position="177"/>
    </location>
</feature>
<proteinExistence type="predicted"/>
<comment type="caution">
    <text evidence="8">The sequence shown here is derived from an EMBL/GenBank/DDBJ whole genome shotgun (WGS) entry which is preliminary data.</text>
</comment>
<feature type="transmembrane region" description="Helical" evidence="6">
    <location>
        <begin position="383"/>
        <end position="403"/>
    </location>
</feature>
<dbReference type="CDD" id="cd17324">
    <property type="entry name" value="MFS_NepI_like"/>
    <property type="match status" value="1"/>
</dbReference>
<evidence type="ECO:0000256" key="3">
    <source>
        <dbReference type="ARBA" id="ARBA00022692"/>
    </source>
</evidence>